<proteinExistence type="predicted"/>
<comment type="caution">
    <text evidence="3">The sequence shown here is derived from an EMBL/GenBank/DDBJ whole genome shotgun (WGS) entry which is preliminary data.</text>
</comment>
<organism evidence="3 4">
    <name type="scientific">Halalkalicoccus paucihalophilus</name>
    <dbReference type="NCBI Taxonomy" id="1008153"/>
    <lineage>
        <taxon>Archaea</taxon>
        <taxon>Methanobacteriati</taxon>
        <taxon>Methanobacteriota</taxon>
        <taxon>Stenosarchaea group</taxon>
        <taxon>Halobacteria</taxon>
        <taxon>Halobacteriales</taxon>
        <taxon>Halococcaceae</taxon>
        <taxon>Halalkalicoccus</taxon>
    </lineage>
</organism>
<dbReference type="AlphaFoldDB" id="A0A151AG19"/>
<keyword evidence="2" id="KW-0812">Transmembrane</keyword>
<keyword evidence="2" id="KW-0472">Membrane</keyword>
<reference evidence="3 4" key="1">
    <citation type="submission" date="2016-02" db="EMBL/GenBank/DDBJ databases">
        <title>Genome sequence of Halalkalicoccus paucihalophilus DSM 24557.</title>
        <authorList>
            <person name="Poehlein A."/>
            <person name="Daniel R."/>
        </authorList>
    </citation>
    <scope>NUCLEOTIDE SEQUENCE [LARGE SCALE GENOMIC DNA]</scope>
    <source>
        <strain evidence="3 4">DSM 24557</strain>
    </source>
</reference>
<protein>
    <submittedName>
        <fullName evidence="3">Uncharacterized protein</fullName>
    </submittedName>
</protein>
<sequence length="79" mass="7820">MADGDGADRDDAGSGADDGSETLGSLARIAPAAVAVALGIVWIARLAAGGPTLGGGLLFEVLPPLALLYFGLTVLRADR</sequence>
<evidence type="ECO:0000313" key="4">
    <source>
        <dbReference type="Proteomes" id="UP000075321"/>
    </source>
</evidence>
<feature type="region of interest" description="Disordered" evidence="1">
    <location>
        <begin position="1"/>
        <end position="20"/>
    </location>
</feature>
<dbReference type="PATRIC" id="fig|1008153.3.peg.1710"/>
<feature type="transmembrane region" description="Helical" evidence="2">
    <location>
        <begin position="54"/>
        <end position="75"/>
    </location>
</feature>
<dbReference type="RefSeq" id="WP_066381404.1">
    <property type="nucleotide sequence ID" value="NZ_LTAZ01000004.1"/>
</dbReference>
<evidence type="ECO:0000313" key="3">
    <source>
        <dbReference type="EMBL" id="KYH26586.1"/>
    </source>
</evidence>
<gene>
    <name evidence="3" type="ORF">HAPAU_16850</name>
</gene>
<keyword evidence="2" id="KW-1133">Transmembrane helix</keyword>
<evidence type="ECO:0000256" key="2">
    <source>
        <dbReference type="SAM" id="Phobius"/>
    </source>
</evidence>
<evidence type="ECO:0000256" key="1">
    <source>
        <dbReference type="SAM" id="MobiDB-lite"/>
    </source>
</evidence>
<name>A0A151AG19_9EURY</name>
<dbReference type="EMBL" id="LTAZ01000004">
    <property type="protein sequence ID" value="KYH26586.1"/>
    <property type="molecule type" value="Genomic_DNA"/>
</dbReference>
<accession>A0A151AG19</accession>
<feature type="transmembrane region" description="Helical" evidence="2">
    <location>
        <begin position="29"/>
        <end position="48"/>
    </location>
</feature>
<keyword evidence="4" id="KW-1185">Reference proteome</keyword>
<feature type="compositionally biased region" description="Basic and acidic residues" evidence="1">
    <location>
        <begin position="1"/>
        <end position="12"/>
    </location>
</feature>
<dbReference type="Proteomes" id="UP000075321">
    <property type="component" value="Unassembled WGS sequence"/>
</dbReference>